<reference evidence="1" key="2">
    <citation type="journal article" date="2015" name="Fish Shellfish Immunol.">
        <title>Early steps in the European eel (Anguilla anguilla)-Vibrio vulnificus interaction in the gills: Role of the RtxA13 toxin.</title>
        <authorList>
            <person name="Callol A."/>
            <person name="Pajuelo D."/>
            <person name="Ebbesson L."/>
            <person name="Teles M."/>
            <person name="MacKenzie S."/>
            <person name="Amaro C."/>
        </authorList>
    </citation>
    <scope>NUCLEOTIDE SEQUENCE</scope>
</reference>
<sequence>MVFCGLPGCLPLLRSPVHSCFFTMYQTVDFDTPSA</sequence>
<proteinExistence type="predicted"/>
<reference evidence="1" key="1">
    <citation type="submission" date="2014-11" db="EMBL/GenBank/DDBJ databases">
        <authorList>
            <person name="Amaro Gonzalez C."/>
        </authorList>
    </citation>
    <scope>NUCLEOTIDE SEQUENCE</scope>
</reference>
<dbReference type="AlphaFoldDB" id="A0A0E9TLR1"/>
<accession>A0A0E9TLR1</accession>
<name>A0A0E9TLR1_ANGAN</name>
<organism evidence="1">
    <name type="scientific">Anguilla anguilla</name>
    <name type="common">European freshwater eel</name>
    <name type="synonym">Muraena anguilla</name>
    <dbReference type="NCBI Taxonomy" id="7936"/>
    <lineage>
        <taxon>Eukaryota</taxon>
        <taxon>Metazoa</taxon>
        <taxon>Chordata</taxon>
        <taxon>Craniata</taxon>
        <taxon>Vertebrata</taxon>
        <taxon>Euteleostomi</taxon>
        <taxon>Actinopterygii</taxon>
        <taxon>Neopterygii</taxon>
        <taxon>Teleostei</taxon>
        <taxon>Anguilliformes</taxon>
        <taxon>Anguillidae</taxon>
        <taxon>Anguilla</taxon>
    </lineage>
</organism>
<evidence type="ECO:0000313" key="1">
    <source>
        <dbReference type="EMBL" id="JAH54541.1"/>
    </source>
</evidence>
<dbReference type="EMBL" id="GBXM01054036">
    <property type="protein sequence ID" value="JAH54541.1"/>
    <property type="molecule type" value="Transcribed_RNA"/>
</dbReference>
<protein>
    <submittedName>
        <fullName evidence="1">Uncharacterized protein</fullName>
    </submittedName>
</protein>